<accession>A0A6I4VQI5</accession>
<keyword evidence="2" id="KW-1185">Reference proteome</keyword>
<evidence type="ECO:0000313" key="2">
    <source>
        <dbReference type="Proteomes" id="UP000430692"/>
    </source>
</evidence>
<protein>
    <submittedName>
        <fullName evidence="1">Uncharacterized protein</fullName>
    </submittedName>
</protein>
<name>A0A6I4VQI5_9BACL</name>
<proteinExistence type="predicted"/>
<dbReference type="EMBL" id="WUUL01000001">
    <property type="protein sequence ID" value="MXQ52638.1"/>
    <property type="molecule type" value="Genomic_DNA"/>
</dbReference>
<gene>
    <name evidence="1" type="ORF">GSM42_02505</name>
</gene>
<comment type="caution">
    <text evidence="1">The sequence shown here is derived from an EMBL/GenBank/DDBJ whole genome shotgun (WGS) entry which is preliminary data.</text>
</comment>
<dbReference type="RefSeq" id="WP_160799639.1">
    <property type="nucleotide sequence ID" value="NZ_WUUL01000001.1"/>
</dbReference>
<dbReference type="Proteomes" id="UP000430692">
    <property type="component" value="Unassembled WGS sequence"/>
</dbReference>
<evidence type="ECO:0000313" key="1">
    <source>
        <dbReference type="EMBL" id="MXQ52638.1"/>
    </source>
</evidence>
<reference evidence="1 2" key="1">
    <citation type="submission" date="2019-12" db="EMBL/GenBank/DDBJ databases">
        <title>Whole-genome analyses of novel actinobacteria.</title>
        <authorList>
            <person name="Sahin N."/>
            <person name="Saygin H."/>
        </authorList>
    </citation>
    <scope>NUCLEOTIDE SEQUENCE [LARGE SCALE GENOMIC DNA]</scope>
    <source>
        <strain evidence="1 2">KC615</strain>
    </source>
</reference>
<organism evidence="1 2">
    <name type="scientific">Shimazuella alba</name>
    <dbReference type="NCBI Taxonomy" id="2690964"/>
    <lineage>
        <taxon>Bacteria</taxon>
        <taxon>Bacillati</taxon>
        <taxon>Bacillota</taxon>
        <taxon>Bacilli</taxon>
        <taxon>Bacillales</taxon>
        <taxon>Thermoactinomycetaceae</taxon>
        <taxon>Shimazuella</taxon>
    </lineage>
</organism>
<dbReference type="AlphaFoldDB" id="A0A6I4VQI5"/>
<sequence length="52" mass="6266">MNKYDQARQVMINDILEISEEYTQNDLEKMGFLLLELFIEKWKTKTDPKISN</sequence>